<proteinExistence type="predicted"/>
<evidence type="ECO:0000313" key="2">
    <source>
        <dbReference type="Proteomes" id="UP000824120"/>
    </source>
</evidence>
<accession>A0A9J6AWE9</accession>
<gene>
    <name evidence="1" type="ORF">H5410_000280</name>
</gene>
<organism evidence="1 2">
    <name type="scientific">Solanum commersonii</name>
    <name type="common">Commerson's wild potato</name>
    <name type="synonym">Commerson's nightshade</name>
    <dbReference type="NCBI Taxonomy" id="4109"/>
    <lineage>
        <taxon>Eukaryota</taxon>
        <taxon>Viridiplantae</taxon>
        <taxon>Streptophyta</taxon>
        <taxon>Embryophyta</taxon>
        <taxon>Tracheophyta</taxon>
        <taxon>Spermatophyta</taxon>
        <taxon>Magnoliopsida</taxon>
        <taxon>eudicotyledons</taxon>
        <taxon>Gunneridae</taxon>
        <taxon>Pentapetalae</taxon>
        <taxon>asterids</taxon>
        <taxon>lamiids</taxon>
        <taxon>Solanales</taxon>
        <taxon>Solanaceae</taxon>
        <taxon>Solanoideae</taxon>
        <taxon>Solaneae</taxon>
        <taxon>Solanum</taxon>
    </lineage>
</organism>
<dbReference type="Proteomes" id="UP000824120">
    <property type="component" value="Chromosome 1"/>
</dbReference>
<reference evidence="1 2" key="1">
    <citation type="submission" date="2020-09" db="EMBL/GenBank/DDBJ databases">
        <title>De no assembly of potato wild relative species, Solanum commersonii.</title>
        <authorList>
            <person name="Cho K."/>
        </authorList>
    </citation>
    <scope>NUCLEOTIDE SEQUENCE [LARGE SCALE GENOMIC DNA]</scope>
    <source>
        <strain evidence="1">LZ3.2</strain>
        <tissue evidence="1">Leaf</tissue>
    </source>
</reference>
<evidence type="ECO:0000313" key="1">
    <source>
        <dbReference type="EMBL" id="KAG5628563.1"/>
    </source>
</evidence>
<protein>
    <submittedName>
        <fullName evidence="1">Uncharacterized protein</fullName>
    </submittedName>
</protein>
<name>A0A9J6AWE9_SOLCO</name>
<dbReference type="AlphaFoldDB" id="A0A9J6AWE9"/>
<sequence length="114" mass="13738">MLDFRSNSIQHKWTAKPRTALLVIKPLEWDYTFLDILPSFLDRYHKRQLQLKLDQEEEEEDDSPMISWKAVLMGYGCGLVIRLIGTHNYYENEKEQEKILVCRYLQDSKQKWVM</sequence>
<dbReference type="EMBL" id="JACXVP010000001">
    <property type="protein sequence ID" value="KAG5628563.1"/>
    <property type="molecule type" value="Genomic_DNA"/>
</dbReference>
<keyword evidence="2" id="KW-1185">Reference proteome</keyword>
<comment type="caution">
    <text evidence="1">The sequence shown here is derived from an EMBL/GenBank/DDBJ whole genome shotgun (WGS) entry which is preliminary data.</text>
</comment>